<dbReference type="InterPro" id="IPR012349">
    <property type="entry name" value="Split_barrel_FMN-bd"/>
</dbReference>
<feature type="domain" description="Flavin reductase like" evidence="4">
    <location>
        <begin position="10"/>
        <end position="150"/>
    </location>
</feature>
<dbReference type="Gene3D" id="2.30.110.10">
    <property type="entry name" value="Electron Transport, Fmn-binding Protein, Chain A"/>
    <property type="match status" value="1"/>
</dbReference>
<dbReference type="AlphaFoldDB" id="A0A5D4SZR5"/>
<proteinExistence type="inferred from homology"/>
<dbReference type="SUPFAM" id="SSF50475">
    <property type="entry name" value="FMN-binding split barrel"/>
    <property type="match status" value="1"/>
</dbReference>
<evidence type="ECO:0000256" key="1">
    <source>
        <dbReference type="ARBA" id="ARBA00001917"/>
    </source>
</evidence>
<dbReference type="PANTHER" id="PTHR43567:SF1">
    <property type="entry name" value="FLAVOREDOXIN"/>
    <property type="match status" value="1"/>
</dbReference>
<evidence type="ECO:0000256" key="2">
    <source>
        <dbReference type="ARBA" id="ARBA00022630"/>
    </source>
</evidence>
<dbReference type="GO" id="GO:0010181">
    <property type="term" value="F:FMN binding"/>
    <property type="evidence" value="ECO:0007669"/>
    <property type="project" value="InterPro"/>
</dbReference>
<dbReference type="Proteomes" id="UP000322524">
    <property type="component" value="Unassembled WGS sequence"/>
</dbReference>
<evidence type="ECO:0000313" key="6">
    <source>
        <dbReference type="Proteomes" id="UP000322524"/>
    </source>
</evidence>
<evidence type="ECO:0000259" key="4">
    <source>
        <dbReference type="SMART" id="SM00903"/>
    </source>
</evidence>
<accession>A0A5D4SZR5</accession>
<comment type="similarity">
    <text evidence="3">Belongs to the flavoredoxin family.</text>
</comment>
<dbReference type="Pfam" id="PF01613">
    <property type="entry name" value="Flavin_Reduct"/>
    <property type="match status" value="1"/>
</dbReference>
<dbReference type="GO" id="GO:0016646">
    <property type="term" value="F:oxidoreductase activity, acting on the CH-NH group of donors, NAD or NADP as acceptor"/>
    <property type="evidence" value="ECO:0007669"/>
    <property type="project" value="UniProtKB-ARBA"/>
</dbReference>
<dbReference type="RefSeq" id="WP_148987650.1">
    <property type="nucleotide sequence ID" value="NZ_VTEV01000003.1"/>
</dbReference>
<organism evidence="5 6">
    <name type="scientific">Sutcliffiella horikoshii</name>
    <dbReference type="NCBI Taxonomy" id="79883"/>
    <lineage>
        <taxon>Bacteria</taxon>
        <taxon>Bacillati</taxon>
        <taxon>Bacillota</taxon>
        <taxon>Bacilli</taxon>
        <taxon>Bacillales</taxon>
        <taxon>Bacillaceae</taxon>
        <taxon>Sutcliffiella</taxon>
    </lineage>
</organism>
<comment type="cofactor">
    <cofactor evidence="1">
        <name>FMN</name>
        <dbReference type="ChEBI" id="CHEBI:58210"/>
    </cofactor>
</comment>
<dbReference type="OrthoDB" id="9794638at2"/>
<keyword evidence="2" id="KW-0285">Flavoprotein</keyword>
<comment type="caution">
    <text evidence="5">The sequence shown here is derived from an EMBL/GenBank/DDBJ whole genome shotgun (WGS) entry which is preliminary data.</text>
</comment>
<dbReference type="PANTHER" id="PTHR43567">
    <property type="entry name" value="FLAVOREDOXIN-RELATED-RELATED"/>
    <property type="match status" value="1"/>
</dbReference>
<dbReference type="InterPro" id="IPR052174">
    <property type="entry name" value="Flavoredoxin"/>
</dbReference>
<dbReference type="SMART" id="SM00903">
    <property type="entry name" value="Flavin_Reduct"/>
    <property type="match status" value="1"/>
</dbReference>
<gene>
    <name evidence="5" type="ORF">FZC76_07575</name>
</gene>
<dbReference type="InterPro" id="IPR002563">
    <property type="entry name" value="Flavin_Rdtase-like_dom"/>
</dbReference>
<protein>
    <submittedName>
        <fullName evidence="5">Flavin reductase</fullName>
    </submittedName>
</protein>
<dbReference type="EMBL" id="VTEV01000003">
    <property type="protein sequence ID" value="TYS68793.1"/>
    <property type="molecule type" value="Genomic_DNA"/>
</dbReference>
<reference evidence="5 6" key="1">
    <citation type="submission" date="2019-08" db="EMBL/GenBank/DDBJ databases">
        <title>Bacillus genomes from the desert of Cuatro Cienegas, Coahuila.</title>
        <authorList>
            <person name="Olmedo-Alvarez G."/>
        </authorList>
    </citation>
    <scope>NUCLEOTIDE SEQUENCE [LARGE SCALE GENOMIC DNA]</scope>
    <source>
        <strain evidence="5 6">CH28_1T</strain>
    </source>
</reference>
<dbReference type="STRING" id="79883.GCA_001636495_01923"/>
<evidence type="ECO:0000256" key="3">
    <source>
        <dbReference type="ARBA" id="ARBA00038054"/>
    </source>
</evidence>
<evidence type="ECO:0000313" key="5">
    <source>
        <dbReference type="EMBL" id="TYS68793.1"/>
    </source>
</evidence>
<sequence length="187" mass="21658">MREWTTNTVMHSYPGMVALVTAKWNGEQNIMAAGWHSYISYEPPIYGVAIAKERYTHHLIENSKDFAINFVPEKFAHYIQQSGMLTGKEQNKFKELNIEYEQGKTVSAPILKEAYIAYECKLMDQQTYGDHDWFVGEMTGFYKDKGLFAENGLPDWEKLSIPLYLGRSQYMLANKDSNVINLYRNNS</sequence>
<name>A0A5D4SZR5_9BACI</name>